<dbReference type="InterPro" id="IPR050706">
    <property type="entry name" value="Cyclic-di-GMP_PDE-like"/>
</dbReference>
<evidence type="ECO:0000259" key="1">
    <source>
        <dbReference type="PROSITE" id="PS50883"/>
    </source>
</evidence>
<dbReference type="Proteomes" id="UP001500191">
    <property type="component" value="Unassembled WGS sequence"/>
</dbReference>
<dbReference type="InterPro" id="IPR035919">
    <property type="entry name" value="EAL_sf"/>
</dbReference>
<dbReference type="SMART" id="SM00052">
    <property type="entry name" value="EAL"/>
    <property type="match status" value="1"/>
</dbReference>
<protein>
    <submittedName>
        <fullName evidence="2">EAL domain-containing protein</fullName>
    </submittedName>
</protein>
<dbReference type="SUPFAM" id="SSF141868">
    <property type="entry name" value="EAL domain-like"/>
    <property type="match status" value="1"/>
</dbReference>
<dbReference type="Pfam" id="PF00563">
    <property type="entry name" value="EAL"/>
    <property type="match status" value="1"/>
</dbReference>
<dbReference type="PROSITE" id="PS50883">
    <property type="entry name" value="EAL"/>
    <property type="match status" value="1"/>
</dbReference>
<evidence type="ECO:0000313" key="3">
    <source>
        <dbReference type="Proteomes" id="UP001500191"/>
    </source>
</evidence>
<dbReference type="InterPro" id="IPR001633">
    <property type="entry name" value="EAL_dom"/>
</dbReference>
<dbReference type="EMBL" id="BAAADB010000004">
    <property type="protein sequence ID" value="GAA0501828.1"/>
    <property type="molecule type" value="Genomic_DNA"/>
</dbReference>
<organism evidence="2 3">
    <name type="scientific">Deinococcus depolymerans</name>
    <dbReference type="NCBI Taxonomy" id="392408"/>
    <lineage>
        <taxon>Bacteria</taxon>
        <taxon>Thermotogati</taxon>
        <taxon>Deinococcota</taxon>
        <taxon>Deinococci</taxon>
        <taxon>Deinococcales</taxon>
        <taxon>Deinococcaceae</taxon>
        <taxon>Deinococcus</taxon>
    </lineage>
</organism>
<comment type="caution">
    <text evidence="2">The sequence shown here is derived from an EMBL/GenBank/DDBJ whole genome shotgun (WGS) entry which is preliminary data.</text>
</comment>
<name>A0ABN1BNT7_9DEIO</name>
<dbReference type="PANTHER" id="PTHR33121:SF15">
    <property type="entry name" value="BLUE LIGHT- AND TEMPERATURE-REGULATED ANTIREPRESSOR BLUF"/>
    <property type="match status" value="1"/>
</dbReference>
<accession>A0ABN1BNT7</accession>
<evidence type="ECO:0000313" key="2">
    <source>
        <dbReference type="EMBL" id="GAA0501828.1"/>
    </source>
</evidence>
<dbReference type="CDD" id="cd01948">
    <property type="entry name" value="EAL"/>
    <property type="match status" value="1"/>
</dbReference>
<feature type="domain" description="EAL" evidence="1">
    <location>
        <begin position="5"/>
        <end position="254"/>
    </location>
</feature>
<dbReference type="PANTHER" id="PTHR33121">
    <property type="entry name" value="CYCLIC DI-GMP PHOSPHODIESTERASE PDEF"/>
    <property type="match status" value="1"/>
</dbReference>
<proteinExistence type="predicted"/>
<reference evidence="2 3" key="1">
    <citation type="journal article" date="2019" name="Int. J. Syst. Evol. Microbiol.">
        <title>The Global Catalogue of Microorganisms (GCM) 10K type strain sequencing project: providing services to taxonomists for standard genome sequencing and annotation.</title>
        <authorList>
            <consortium name="The Broad Institute Genomics Platform"/>
            <consortium name="The Broad Institute Genome Sequencing Center for Infectious Disease"/>
            <person name="Wu L."/>
            <person name="Ma J."/>
        </authorList>
    </citation>
    <scope>NUCLEOTIDE SEQUENCE [LARGE SCALE GENOMIC DNA]</scope>
    <source>
        <strain evidence="2 3">JCM 14368</strain>
    </source>
</reference>
<dbReference type="RefSeq" id="WP_343756051.1">
    <property type="nucleotide sequence ID" value="NZ_BAAADB010000004.1"/>
</dbReference>
<keyword evidence="3" id="KW-1185">Reference proteome</keyword>
<gene>
    <name evidence="2" type="ORF">GCM10008937_06720</name>
</gene>
<dbReference type="Gene3D" id="3.20.20.450">
    <property type="entry name" value="EAL domain"/>
    <property type="match status" value="1"/>
</dbReference>
<sequence>MPAANPVPPHRCQCILPPHPLPELNMAFQPIVNVQTGRTLGYEALVRGPQGEDAAWVFAQILPSQKYALDQACRALAIHTAAQLNLSGRLSINFLPGAVYEPHACIQPTLRAARDTAFPLRRLMFEVVEQENVADPEHVRRILDAYRAYGFMTALDDYGAGHATPALLMALRPDVVKLDRSLVRDVHLSPGSALRVRDMVRFARQSSLHVIAEGIETVHEARALLELGVTFMQGYYFARPAMGSLPTVPHEAILACRS</sequence>